<name>A0A0M0HL75_VIBNE</name>
<reference evidence="2" key="1">
    <citation type="submission" date="2015-08" db="EMBL/GenBank/DDBJ databases">
        <title>Vibrio galatheae sp. nov., a novel member of the Vibrionaceae family isolated from the Solomon Islands.</title>
        <authorList>
            <person name="Giubergia S."/>
            <person name="Machado H."/>
            <person name="Mateiu R.V."/>
            <person name="Gram L."/>
        </authorList>
    </citation>
    <scope>NUCLEOTIDE SEQUENCE [LARGE SCALE GENOMIC DNA]</scope>
    <source>
        <strain evidence="2">DSM 19584</strain>
    </source>
</reference>
<keyword evidence="2" id="KW-1185">Reference proteome</keyword>
<dbReference type="InterPro" id="IPR043129">
    <property type="entry name" value="ATPase_NBD"/>
</dbReference>
<sequence length="479" mass="53571">MNKHSFLGKFKQSKHNASRLTVVVQPSGLFFSALSESKLPSYVAFDGRAWQQVLFNTLQENAVTDISVQVVLHTSLYHTYQIDKPAVPDEELPGALPFLIKDLISERITDIVADAAPLPIGNKLQVFVISRDVVLSLYEQLNRLNIELERILVEEEVWAYSAKGLTQFLLLQRSKQGLFRVCAFIEGQCTFQRTIRGVSSPLTGSASHSLQLDGLALELQRSIDYLSSQVKGVSLHQMRVCCDEEQQHEVVQELAERLSVKVGLLNEEQLESGAILIEKTELTPPQAINLFPTHLKPKKEYFTLKNVLLGWAGTAAVSLAIYGALSYQHNHLTEQLNLVKAQQAEFKQQSSTLAQKLAKHKPSPVKVAAVHRLEAEIEAKRRSLDAVSEHDTEQQVGYSGVMQSLAKLGRNDISLHSIVIDSQSLDLKGYAREAQAIPNWIGQFKSELNLVGRTFEKLKIGRNEQGVLTFELKTKEERS</sequence>
<dbReference type="Gene3D" id="3.30.420.380">
    <property type="match status" value="1"/>
</dbReference>
<dbReference type="PATRIC" id="fig|693.5.peg.2782"/>
<dbReference type="Proteomes" id="UP000037515">
    <property type="component" value="Unassembled WGS sequence"/>
</dbReference>
<dbReference type="RefSeq" id="WP_053396362.1">
    <property type="nucleotide sequence ID" value="NZ_LHPJ01000011.1"/>
</dbReference>
<gene>
    <name evidence="1" type="ORF">AKJ17_13580</name>
</gene>
<organism evidence="1 2">
    <name type="scientific">Vibrio nereis</name>
    <dbReference type="NCBI Taxonomy" id="693"/>
    <lineage>
        <taxon>Bacteria</taxon>
        <taxon>Pseudomonadati</taxon>
        <taxon>Pseudomonadota</taxon>
        <taxon>Gammaproteobacteria</taxon>
        <taxon>Vibrionales</taxon>
        <taxon>Vibrionaceae</taxon>
        <taxon>Vibrio</taxon>
    </lineage>
</organism>
<proteinExistence type="predicted"/>
<evidence type="ECO:0000313" key="2">
    <source>
        <dbReference type="Proteomes" id="UP000037515"/>
    </source>
</evidence>
<dbReference type="AlphaFoldDB" id="A0A0M0HL75"/>
<comment type="caution">
    <text evidence="1">The sequence shown here is derived from an EMBL/GenBank/DDBJ whole genome shotgun (WGS) entry which is preliminary data.</text>
</comment>
<protein>
    <submittedName>
        <fullName evidence="1">MSHA biogenesis protein MshI</fullName>
    </submittedName>
</protein>
<dbReference type="PIRSF" id="PIRSF028153">
    <property type="entry name" value="MSHA_biogenesis_protein_MshI"/>
    <property type="match status" value="1"/>
</dbReference>
<evidence type="ECO:0000313" key="1">
    <source>
        <dbReference type="EMBL" id="KOO02824.1"/>
    </source>
</evidence>
<dbReference type="SUPFAM" id="SSF53067">
    <property type="entry name" value="Actin-like ATPase domain"/>
    <property type="match status" value="1"/>
</dbReference>
<accession>A0A0M0HL75</accession>
<dbReference type="OrthoDB" id="5296002at2"/>
<dbReference type="EMBL" id="LHPJ01000011">
    <property type="protein sequence ID" value="KOO02824.1"/>
    <property type="molecule type" value="Genomic_DNA"/>
</dbReference>
<dbReference type="STRING" id="693.AKJ17_13580"/>
<dbReference type="InterPro" id="IPR016871">
    <property type="entry name" value="MSHA_biogenesis_MshI"/>
</dbReference>